<dbReference type="PROSITE" id="PS00022">
    <property type="entry name" value="EGF_1"/>
    <property type="match status" value="3"/>
</dbReference>
<evidence type="ECO:0000256" key="15">
    <source>
        <dbReference type="PROSITE-ProRule" id="PRU00460"/>
    </source>
</evidence>
<dbReference type="InterPro" id="IPR057244">
    <property type="entry name" value="GAIN_B"/>
</dbReference>
<evidence type="ECO:0000256" key="3">
    <source>
        <dbReference type="ARBA" id="ARBA00022473"/>
    </source>
</evidence>
<dbReference type="FunFam" id="2.10.25.10:FF:000047">
    <property type="entry name" value="Cadherin EGF LAG seven-pass G-type receptor 2"/>
    <property type="match status" value="1"/>
</dbReference>
<dbReference type="InterPro" id="IPR001791">
    <property type="entry name" value="Laminin_G"/>
</dbReference>
<feature type="domain" description="EGF-like" evidence="19">
    <location>
        <begin position="559"/>
        <end position="595"/>
    </location>
</feature>
<reference evidence="23" key="1">
    <citation type="submission" date="2020-10" db="EMBL/GenBank/DDBJ databases">
        <title>Feather gene expression reveals the developmental basis of iridescence in African starlings.</title>
        <authorList>
            <person name="Rubenstein D.R."/>
        </authorList>
    </citation>
    <scope>NUCLEOTIDE SEQUENCE</scope>
    <source>
        <strain evidence="23">SS15</strain>
        <tissue evidence="23">Liver</tissue>
    </source>
</reference>
<feature type="disulfide bond" evidence="14">
    <location>
        <begin position="770"/>
        <end position="779"/>
    </location>
</feature>
<evidence type="ECO:0000259" key="22">
    <source>
        <dbReference type="PROSITE" id="PS50261"/>
    </source>
</evidence>
<dbReference type="FunFam" id="2.10.25.10:FF:000156">
    <property type="entry name" value="cadherin EGF LAG seven-pass G-type receptor 2"/>
    <property type="match status" value="1"/>
</dbReference>
<dbReference type="SUPFAM" id="SSF57196">
    <property type="entry name" value="EGF/Laminin"/>
    <property type="match status" value="2"/>
</dbReference>
<feature type="domain" description="Laminin EGF-like" evidence="20">
    <location>
        <begin position="796"/>
        <end position="840"/>
    </location>
</feature>
<dbReference type="SMART" id="SM00181">
    <property type="entry name" value="EGF"/>
    <property type="match status" value="5"/>
</dbReference>
<feature type="transmembrane region" description="Helical" evidence="17">
    <location>
        <begin position="1290"/>
        <end position="1308"/>
    </location>
</feature>
<keyword evidence="11" id="KW-0325">Glycoprotein</keyword>
<accession>A0A835U0I1</accession>
<evidence type="ECO:0000256" key="16">
    <source>
        <dbReference type="SAM" id="MobiDB-lite"/>
    </source>
</evidence>
<dbReference type="PANTHER" id="PTHR24026:SF36">
    <property type="entry name" value="CADHERIN EGF LAG SEVEN-PASS G-TYPE RECEPTOR 1"/>
    <property type="match status" value="1"/>
</dbReference>
<dbReference type="Pfam" id="PF00002">
    <property type="entry name" value="7tm_2"/>
    <property type="match status" value="1"/>
</dbReference>
<feature type="region of interest" description="Disordered" evidence="16">
    <location>
        <begin position="1356"/>
        <end position="1619"/>
    </location>
</feature>
<feature type="compositionally biased region" description="Polar residues" evidence="16">
    <location>
        <begin position="1557"/>
        <end position="1572"/>
    </location>
</feature>
<dbReference type="PROSITE" id="PS50221">
    <property type="entry name" value="GAIN_B"/>
    <property type="match status" value="1"/>
</dbReference>
<dbReference type="Gene3D" id="1.20.1070.10">
    <property type="entry name" value="Rhodopsin 7-helix transmembrane proteins"/>
    <property type="match status" value="1"/>
</dbReference>
<evidence type="ECO:0000256" key="17">
    <source>
        <dbReference type="SAM" id="Phobius"/>
    </source>
</evidence>
<keyword evidence="13 15" id="KW-0424">Laminin EGF-like domain</keyword>
<evidence type="ECO:0000259" key="18">
    <source>
        <dbReference type="PROSITE" id="PS50025"/>
    </source>
</evidence>
<evidence type="ECO:0000256" key="4">
    <source>
        <dbReference type="ARBA" id="ARBA00022475"/>
    </source>
</evidence>
<feature type="compositionally biased region" description="Basic and acidic residues" evidence="16">
    <location>
        <begin position="1502"/>
        <end position="1516"/>
    </location>
</feature>
<evidence type="ECO:0000259" key="20">
    <source>
        <dbReference type="PROSITE" id="PS50027"/>
    </source>
</evidence>
<dbReference type="InterPro" id="IPR046338">
    <property type="entry name" value="GAIN_dom_sf"/>
</dbReference>
<organism evidence="23">
    <name type="scientific">Lamprotornis superbus</name>
    <dbReference type="NCBI Taxonomy" id="245042"/>
    <lineage>
        <taxon>Eukaryota</taxon>
        <taxon>Metazoa</taxon>
        <taxon>Chordata</taxon>
        <taxon>Craniata</taxon>
        <taxon>Vertebrata</taxon>
        <taxon>Euteleostomi</taxon>
        <taxon>Archelosauria</taxon>
        <taxon>Archosauria</taxon>
        <taxon>Dinosauria</taxon>
        <taxon>Saurischia</taxon>
        <taxon>Theropoda</taxon>
        <taxon>Coelurosauria</taxon>
        <taxon>Aves</taxon>
        <taxon>Neognathae</taxon>
        <taxon>Neoaves</taxon>
        <taxon>Telluraves</taxon>
        <taxon>Australaves</taxon>
        <taxon>Passeriformes</taxon>
        <taxon>Sturnidae</taxon>
        <taxon>Lamprotornis</taxon>
    </lineage>
</organism>
<keyword evidence="5 14" id="KW-0245">EGF-like domain</keyword>
<dbReference type="Pfam" id="PF01825">
    <property type="entry name" value="GPS"/>
    <property type="match status" value="1"/>
</dbReference>
<evidence type="ECO:0000256" key="6">
    <source>
        <dbReference type="ARBA" id="ARBA00022692"/>
    </source>
</evidence>
<keyword evidence="7" id="KW-0677">Repeat</keyword>
<dbReference type="CDD" id="cd00054">
    <property type="entry name" value="EGF_CA"/>
    <property type="match status" value="4"/>
</dbReference>
<dbReference type="PROSITE" id="PS01186">
    <property type="entry name" value="EGF_2"/>
    <property type="match status" value="2"/>
</dbReference>
<evidence type="ECO:0000256" key="8">
    <source>
        <dbReference type="ARBA" id="ARBA00022989"/>
    </source>
</evidence>
<keyword evidence="12" id="KW-0379">Hydroxylation</keyword>
<feature type="domain" description="EGF-like" evidence="19">
    <location>
        <begin position="198"/>
        <end position="234"/>
    </location>
</feature>
<protein>
    <recommendedName>
        <fullName evidence="26">Cadherin EGF LAG seven-pass G-type receptor 1</fullName>
    </recommendedName>
</protein>
<reference evidence="24 25" key="2">
    <citation type="journal article" date="2021" name="J. Hered.">
        <title>Feather Gene Expression Elucidates the Developmental Basis of Plumage Iridescence in African Starlings.</title>
        <authorList>
            <person name="Rubenstein D.R."/>
            <person name="Corvelo A."/>
            <person name="MacManes M.D."/>
            <person name="Maia R."/>
            <person name="Narzisi G."/>
            <person name="Rousaki A."/>
            <person name="Vandenabeele P."/>
            <person name="Shawkey M.D."/>
            <person name="Solomon J."/>
        </authorList>
    </citation>
    <scope>NUCLEOTIDE SEQUENCE [LARGE SCALE GENOMIC DNA]</scope>
    <source>
        <strain evidence="24">SS15</strain>
    </source>
</reference>
<feature type="disulfide bond" evidence="14">
    <location>
        <begin position="224"/>
        <end position="233"/>
    </location>
</feature>
<dbReference type="SMART" id="SM00303">
    <property type="entry name" value="GPS"/>
    <property type="match status" value="1"/>
</dbReference>
<dbReference type="FunFam" id="2.60.120.200:FF:000020">
    <property type="entry name" value="Cadherin EGF LAG seven-pass G-type receptor 2"/>
    <property type="match status" value="1"/>
</dbReference>
<feature type="domain" description="G-protein coupled receptors family 2 profile 2" evidence="22">
    <location>
        <begin position="1140"/>
        <end position="1258"/>
    </location>
</feature>
<keyword evidence="3" id="KW-0217">Developmental protein</keyword>
<dbReference type="GO" id="GO:0004930">
    <property type="term" value="F:G protein-coupled receptor activity"/>
    <property type="evidence" value="ECO:0007669"/>
    <property type="project" value="InterPro"/>
</dbReference>
<keyword evidence="25" id="KW-1185">Reference proteome</keyword>
<evidence type="ECO:0000256" key="2">
    <source>
        <dbReference type="ARBA" id="ARBA00004651"/>
    </source>
</evidence>
<dbReference type="Gene3D" id="2.60.120.200">
    <property type="match status" value="2"/>
</dbReference>
<dbReference type="GO" id="GO:0098609">
    <property type="term" value="P:cell-cell adhesion"/>
    <property type="evidence" value="ECO:0007669"/>
    <property type="project" value="TreeGrafter"/>
</dbReference>
<dbReference type="Pfam" id="PF02210">
    <property type="entry name" value="Laminin_G_2"/>
    <property type="match status" value="2"/>
</dbReference>
<feature type="domain" description="EGF-like" evidence="19">
    <location>
        <begin position="744"/>
        <end position="780"/>
    </location>
</feature>
<dbReference type="InterPro" id="IPR009030">
    <property type="entry name" value="Growth_fac_rcpt_cys_sf"/>
</dbReference>
<feature type="domain" description="GAIN-B" evidence="21">
    <location>
        <begin position="960"/>
        <end position="1133"/>
    </location>
</feature>
<dbReference type="Pfam" id="PF00008">
    <property type="entry name" value="EGF"/>
    <property type="match status" value="1"/>
</dbReference>
<evidence type="ECO:0000313" key="25">
    <source>
        <dbReference type="Proteomes" id="UP000618051"/>
    </source>
</evidence>
<proteinExistence type="predicted"/>
<dbReference type="SMART" id="SM00282">
    <property type="entry name" value="LamG"/>
    <property type="match status" value="2"/>
</dbReference>
<evidence type="ECO:0008006" key="26">
    <source>
        <dbReference type="Google" id="ProtNLM"/>
    </source>
</evidence>
<dbReference type="InterPro" id="IPR032471">
    <property type="entry name" value="AGRL2-4_GAIN_subdom_A"/>
</dbReference>
<dbReference type="SUPFAM" id="SSF57184">
    <property type="entry name" value="Growth factor receptor domain"/>
    <property type="match status" value="1"/>
</dbReference>
<feature type="domain" description="EGF-like" evidence="19">
    <location>
        <begin position="138"/>
        <end position="196"/>
    </location>
</feature>
<dbReference type="Pfam" id="PF00053">
    <property type="entry name" value="EGF_laminin"/>
    <property type="match status" value="1"/>
</dbReference>
<dbReference type="FunFam" id="2.10.25.10:FF:000011">
    <property type="entry name" value="Cadherin EGF LAG seven-pass G-type receptor"/>
    <property type="match status" value="1"/>
</dbReference>
<comment type="subcellular location">
    <subcellularLocation>
        <location evidence="2">Cell membrane</location>
        <topology evidence="2">Multi-pass membrane protein</topology>
    </subcellularLocation>
</comment>
<evidence type="ECO:0000313" key="23">
    <source>
        <dbReference type="EMBL" id="KAG0133932.1"/>
    </source>
</evidence>
<evidence type="ECO:0000256" key="12">
    <source>
        <dbReference type="ARBA" id="ARBA00023278"/>
    </source>
</evidence>
<dbReference type="InterPro" id="IPR001881">
    <property type="entry name" value="EGF-like_Ca-bd_dom"/>
</dbReference>
<dbReference type="PRINTS" id="PR00249">
    <property type="entry name" value="GPCRSECRETIN"/>
</dbReference>
<comment type="function">
    <text evidence="1">Receptor that may have an important role in cell/cell signaling during nervous system formation.</text>
</comment>
<keyword evidence="4" id="KW-1003">Cell membrane</keyword>
<dbReference type="InterPro" id="IPR000152">
    <property type="entry name" value="EGF-type_Asp/Asn_hydroxyl_site"/>
</dbReference>
<dbReference type="InterPro" id="IPR002049">
    <property type="entry name" value="LE_dom"/>
</dbReference>
<reference evidence="24" key="3">
    <citation type="submission" date="2022-01" db="EMBL/GenBank/DDBJ databases">
        <authorList>
            <person name="Rubenstein D.R."/>
        </authorList>
    </citation>
    <scope>NUCLEOTIDE SEQUENCE</scope>
    <source>
        <strain evidence="24">SS15</strain>
        <tissue evidence="24">Liver</tissue>
    </source>
</reference>
<dbReference type="SUPFAM" id="SSF49899">
    <property type="entry name" value="Concanavalin A-like lectins/glucanases"/>
    <property type="match status" value="2"/>
</dbReference>
<dbReference type="PROSITE" id="PS50025">
    <property type="entry name" value="LAM_G_DOMAIN"/>
    <property type="match status" value="1"/>
</dbReference>
<feature type="disulfide bond" evidence="15">
    <location>
        <begin position="798"/>
        <end position="815"/>
    </location>
</feature>
<dbReference type="GO" id="GO:0005509">
    <property type="term" value="F:calcium ion binding"/>
    <property type="evidence" value="ECO:0007669"/>
    <property type="project" value="InterPro"/>
</dbReference>
<dbReference type="InterPro" id="IPR013032">
    <property type="entry name" value="EGF-like_CS"/>
</dbReference>
<dbReference type="GO" id="GO:0007166">
    <property type="term" value="P:cell surface receptor signaling pathway"/>
    <property type="evidence" value="ECO:0007669"/>
    <property type="project" value="InterPro"/>
</dbReference>
<evidence type="ECO:0000256" key="14">
    <source>
        <dbReference type="PROSITE-ProRule" id="PRU00076"/>
    </source>
</evidence>
<sequence>MVLQLITPTEPTVQERDGVHSVTAVCTLRVTIITDDMLTNSITVRLENMSQERFLSPLLSLFVEGVATVLSTAKDGIFVFNIQNDTDVSSNILNVTFSALLPGGIRNKFFPSEDLQEQIYLNRTLLTTISTQRVLPFDDNICLREPCENYMKCVSVLKFDSSAPFISSNTVLFRPIHPINGLRCRCPPGFTGDYCETEIDLCYSNPCGSNGLCRSREGGYTCECYEDYTALLCHAIILMLVSIMVQCLHASPAPPGRVLFCDPHCTLPPKRSFQSGHHPNSQFLKIEMKYIHEQSVERGEYCEVNARSGRCAPGVCKNGGTCVNLLIGGFKCECPPGEYEWPYCEMTTRSFPPQSFITFKGLRQRFHFTVSLMFATRERNALLLYNGRFNEKHDFIALEIIEEQIQLTFSAGETTTTVAPFIAGGVSDGQWHSVQVQYYNKGKCEGVPNIGRLGIPHGPSGEKVAVVTVDDCDTAVAVRFGSLIGNYTCAAQGTQTGSKKSLDLTGPLLLGGVPNLPEDFPVHNRQFIGCMRNLSIDSKPVDMAGFIANNGTLPGCAAQRNYCETNWCQNGGTCINKWNTYICECPVRYGGKNCEQAMPSPQRFSGESIIIWSDLDITISVPWYIGLMFRTRKVNGMLMQANAGAASKINIQILNNYVQFEVYSGLSQVASLKMSQSRVSDGEWHHLLIELKSAKDGKDLKYLAVMSLDYGMYQGVRMGETSTNIATLNMKQAIKINVREGCEVDNPCDSNPCPQHSYCSDDWDSYSCICDPGYFGRDCVDANYYRPQSSDTCYPCDCFPSGSHTRACDMETGQCPCKPGVIGRQCNRCDNPFAEVTNEKLYHNETKLDGDKTIRIVRALQNATKYTHSLYGNDVRTAYQIMIRVLQYESQQQGFDLAATRDVEFNENIIKVGSALLDPGNKEHWEQIQRTEGGTAHLLRHYEEYFNNVAQNMKKTYMRPFVIVATNMMPTMKPSNQKIPSKLNSNVFSPESAFAKRKKRHPDIETHHTVAMVIIYRSLGHLLPENYDPDRRSLRLPNRPIINTPVVSTAIHSDGEFPPNLVEKPIIVEYAMLETEERTKPVCVFWNHSITIDGTGAWSSRGCELFSRNQSHIACQCNHITSFAVLMDISKRENGEVLPLKIVTYTTVSISLAALLITFILLVLIRTLRSNLHSIHKNLVAALFFSELVFLIGINQTENPFVCTVIAILLHYFYMSTFAWMFVEQLHIYRMLTEVRNINFGHMRFYYVVGWGIPAIITASLHRVVLLSFIQIECQDVLDYVETSSVLRTAFLLLLLISATWLLGLMAVNSDVMTFHYLFAIFSCLQRSLNCNNTYIEEPNMYRTTMGESTVSLESTVRDEAAHKLSGSSSQARAGQTEADSSIFHRNPSKSNEHDSDSDSELSLDEHSSSYASSHSSDSEEDGLETEKKWNTSTSKNNEHGPLHSTPKVDTLPNHVKPYWPTECVTASDGEDPGRKQKLKVETKVNVELHRENQVNHSNEAPQDKENEGQQKENRPLAHQNNQQPEQRKGILKNKVTYPPPLVDKNMKNRLREKLSDYNQSTVSSRTTSLGTNEGLRSPSDSGVTVKNVRREQSRDQLNGMAMSLHVGTGHADTSDSEG</sequence>
<feature type="domain" description="EGF-like" evidence="19">
    <location>
        <begin position="307"/>
        <end position="345"/>
    </location>
</feature>
<dbReference type="CDD" id="cd00055">
    <property type="entry name" value="EGF_Lam"/>
    <property type="match status" value="1"/>
</dbReference>
<dbReference type="FunFam" id="2.10.25.10:FF:000503">
    <property type="entry name" value="Cadherin EGF LAG seven-pass G-type receptor 1"/>
    <property type="match status" value="1"/>
</dbReference>
<feature type="transmembrane region" description="Helical" evidence="17">
    <location>
        <begin position="1244"/>
        <end position="1270"/>
    </location>
</feature>
<feature type="compositionally biased region" description="Polar residues" evidence="16">
    <location>
        <begin position="1366"/>
        <end position="1380"/>
    </location>
</feature>
<comment type="caution">
    <text evidence="14">Lacks conserved residue(s) required for the propagation of feature annotation.</text>
</comment>
<feature type="transmembrane region" description="Helical" evidence="17">
    <location>
        <begin position="1177"/>
        <end position="1195"/>
    </location>
</feature>
<dbReference type="PROSITE" id="PS00010">
    <property type="entry name" value="ASX_HYDROXYL"/>
    <property type="match status" value="2"/>
</dbReference>
<feature type="domain" description="Laminin G" evidence="18">
    <location>
        <begin position="346"/>
        <end position="556"/>
    </location>
</feature>
<evidence type="ECO:0000256" key="5">
    <source>
        <dbReference type="ARBA" id="ARBA00022536"/>
    </source>
</evidence>
<dbReference type="PROSITE" id="PS50027">
    <property type="entry name" value="EGF_LAM_2"/>
    <property type="match status" value="1"/>
</dbReference>
<dbReference type="Pfam" id="PF16489">
    <property type="entry name" value="GAIN"/>
    <property type="match status" value="1"/>
</dbReference>
<feature type="disulfide bond" evidence="15">
    <location>
        <begin position="796"/>
        <end position="808"/>
    </location>
</feature>
<dbReference type="SMART" id="SM00180">
    <property type="entry name" value="EGF_Lam"/>
    <property type="match status" value="1"/>
</dbReference>
<keyword evidence="10 14" id="KW-1015">Disulfide bond</keyword>
<dbReference type="Gene3D" id="2.60.220.50">
    <property type="match status" value="1"/>
</dbReference>
<feature type="disulfide bond" evidence="14">
    <location>
        <begin position="585"/>
        <end position="594"/>
    </location>
</feature>
<evidence type="ECO:0000259" key="21">
    <source>
        <dbReference type="PROSITE" id="PS50221"/>
    </source>
</evidence>
<dbReference type="FunFam" id="2.60.120.200:FF:000059">
    <property type="entry name" value="Cadherin EGF LAG seven-pass G-type receptor 1"/>
    <property type="match status" value="1"/>
</dbReference>
<feature type="compositionally biased region" description="Basic and acidic residues" evidence="16">
    <location>
        <begin position="1472"/>
        <end position="1494"/>
    </location>
</feature>
<dbReference type="FunFam" id="2.10.25.10:FF:000183">
    <property type="entry name" value="Cadherin EGF LAG seven-pass G-type receptor 2"/>
    <property type="match status" value="1"/>
</dbReference>
<dbReference type="EMBL" id="JADDUC010000005">
    <property type="protein sequence ID" value="KAG0133932.1"/>
    <property type="molecule type" value="Genomic_DNA"/>
</dbReference>
<feature type="disulfide bond" evidence="14">
    <location>
        <begin position="186"/>
        <end position="195"/>
    </location>
</feature>
<evidence type="ECO:0000256" key="11">
    <source>
        <dbReference type="ARBA" id="ARBA00023180"/>
    </source>
</evidence>
<dbReference type="CDD" id="cd00110">
    <property type="entry name" value="LamG"/>
    <property type="match status" value="2"/>
</dbReference>
<dbReference type="PROSITE" id="PS50026">
    <property type="entry name" value="EGF_3"/>
    <property type="match status" value="5"/>
</dbReference>
<feature type="transmembrane region" description="Helical" evidence="17">
    <location>
        <begin position="1142"/>
        <end position="1165"/>
    </location>
</feature>
<keyword evidence="6 17" id="KW-0812">Transmembrane</keyword>
<name>A0A835U0I1_9PASS</name>
<gene>
    <name evidence="24" type="ORF">IHE44_0012537</name>
    <name evidence="23" type="ORF">IHE44_009821</name>
</gene>
<feature type="compositionally biased region" description="Basic and acidic residues" evidence="16">
    <location>
        <begin position="1545"/>
        <end position="1556"/>
    </location>
</feature>
<dbReference type="Proteomes" id="UP000618051">
    <property type="component" value="Unassembled WGS sequence"/>
</dbReference>
<dbReference type="OrthoDB" id="26203at2759"/>
<dbReference type="SMART" id="SM00179">
    <property type="entry name" value="EGF_CA"/>
    <property type="match status" value="4"/>
</dbReference>
<evidence type="ECO:0000256" key="10">
    <source>
        <dbReference type="ARBA" id="ARBA00023157"/>
    </source>
</evidence>
<evidence type="ECO:0000256" key="1">
    <source>
        <dbReference type="ARBA" id="ARBA00002066"/>
    </source>
</evidence>
<keyword evidence="9 17" id="KW-0472">Membrane</keyword>
<evidence type="ECO:0000313" key="24">
    <source>
        <dbReference type="EMBL" id="KAI1239416.1"/>
    </source>
</evidence>
<dbReference type="InterPro" id="IPR017981">
    <property type="entry name" value="GPCR_2-like_7TM"/>
</dbReference>
<evidence type="ECO:0000259" key="19">
    <source>
        <dbReference type="PROSITE" id="PS50026"/>
    </source>
</evidence>
<dbReference type="PANTHER" id="PTHR24026">
    <property type="entry name" value="FAT ATYPICAL CADHERIN-RELATED"/>
    <property type="match status" value="1"/>
</dbReference>
<feature type="transmembrane region" description="Helical" evidence="17">
    <location>
        <begin position="1201"/>
        <end position="1223"/>
    </location>
</feature>
<dbReference type="InterPro" id="IPR000203">
    <property type="entry name" value="GPS"/>
</dbReference>
<dbReference type="Pfam" id="PF12661">
    <property type="entry name" value="hEGF"/>
    <property type="match status" value="1"/>
</dbReference>
<dbReference type="InterPro" id="IPR013320">
    <property type="entry name" value="ConA-like_dom_sf"/>
</dbReference>
<keyword evidence="8 17" id="KW-1133">Transmembrane helix</keyword>
<dbReference type="EMBL" id="JADDUC020000005">
    <property type="protein sequence ID" value="KAI1239416.1"/>
    <property type="molecule type" value="Genomic_DNA"/>
</dbReference>
<comment type="caution">
    <text evidence="23">The sequence shown here is derived from an EMBL/GenBank/DDBJ whole genome shotgun (WGS) entry which is preliminary data.</text>
</comment>
<feature type="disulfide bond" evidence="15">
    <location>
        <begin position="817"/>
        <end position="826"/>
    </location>
</feature>
<dbReference type="InterPro" id="IPR000742">
    <property type="entry name" value="EGF"/>
</dbReference>
<dbReference type="GO" id="GO:0005886">
    <property type="term" value="C:plasma membrane"/>
    <property type="evidence" value="ECO:0007669"/>
    <property type="project" value="UniProtKB-SubCell"/>
</dbReference>
<dbReference type="InterPro" id="IPR000832">
    <property type="entry name" value="GPCR_2_secretin-like"/>
</dbReference>
<dbReference type="PROSITE" id="PS50261">
    <property type="entry name" value="G_PROTEIN_RECEP_F2_4"/>
    <property type="match status" value="1"/>
</dbReference>
<evidence type="ECO:0000256" key="13">
    <source>
        <dbReference type="ARBA" id="ARBA00023292"/>
    </source>
</evidence>
<dbReference type="Gene3D" id="2.10.25.10">
    <property type="entry name" value="Laminin"/>
    <property type="match status" value="6"/>
</dbReference>
<evidence type="ECO:0000256" key="9">
    <source>
        <dbReference type="ARBA" id="ARBA00023136"/>
    </source>
</evidence>
<evidence type="ECO:0000256" key="7">
    <source>
        <dbReference type="ARBA" id="ARBA00022737"/>
    </source>
</evidence>